<dbReference type="Pfam" id="PF10055">
    <property type="entry name" value="DUF2292"/>
    <property type="match status" value="1"/>
</dbReference>
<comment type="caution">
    <text evidence="1">The sequence shown here is derived from an EMBL/GenBank/DDBJ whole genome shotgun (WGS) entry which is preliminary data.</text>
</comment>
<dbReference type="EMBL" id="QOUX01000047">
    <property type="protein sequence ID" value="RXI96414.1"/>
    <property type="molecule type" value="Genomic_DNA"/>
</dbReference>
<evidence type="ECO:0000313" key="1">
    <source>
        <dbReference type="EMBL" id="RXI96414.1"/>
    </source>
</evidence>
<keyword evidence="2" id="KW-1185">Reference proteome</keyword>
<reference evidence="1 2" key="1">
    <citation type="journal article" date="2019" name="Int. J. Syst. Evol. Microbiol.">
        <title>Anaerobacillus alkaliphilus sp. nov., a novel alkaliphilic and moderately halophilic bacterium.</title>
        <authorList>
            <person name="Borsodi A.K."/>
            <person name="Aszalos J.M."/>
            <person name="Bihari P."/>
            <person name="Nagy I."/>
            <person name="Schumann P."/>
            <person name="Sproer C."/>
            <person name="Kovacs A.L."/>
            <person name="Boka K."/>
            <person name="Dobosy P."/>
            <person name="Ovari M."/>
            <person name="Szili-Kovacs T."/>
            <person name="Toth E."/>
        </authorList>
    </citation>
    <scope>NUCLEOTIDE SEQUENCE [LARGE SCALE GENOMIC DNA]</scope>
    <source>
        <strain evidence="1 2">B16-10</strain>
    </source>
</reference>
<protein>
    <submittedName>
        <fullName evidence="1">DUF2292 domain-containing protein</fullName>
    </submittedName>
</protein>
<proteinExistence type="predicted"/>
<evidence type="ECO:0000313" key="2">
    <source>
        <dbReference type="Proteomes" id="UP000290649"/>
    </source>
</evidence>
<gene>
    <name evidence="1" type="ORF">DS745_22120</name>
</gene>
<organism evidence="1 2">
    <name type="scientific">Anaerobacillus alkaliphilus</name>
    <dbReference type="NCBI Taxonomy" id="1548597"/>
    <lineage>
        <taxon>Bacteria</taxon>
        <taxon>Bacillati</taxon>
        <taxon>Bacillota</taxon>
        <taxon>Bacilli</taxon>
        <taxon>Bacillales</taxon>
        <taxon>Bacillaceae</taxon>
        <taxon>Anaerobacillus</taxon>
    </lineage>
</organism>
<dbReference type="InterPro" id="IPR018743">
    <property type="entry name" value="DUF2292"/>
</dbReference>
<dbReference type="RefSeq" id="WP_129080391.1">
    <property type="nucleotide sequence ID" value="NZ_QOUX01000047.1"/>
</dbReference>
<sequence>MANADIEKLEKIKSYIEGIEFGSVVVTIHDGKITQIDRNEKIRFSFEKKKEHPDNSKLR</sequence>
<dbReference type="OrthoDB" id="2382414at2"/>
<name>A0A4Q0VMZ3_9BACI</name>
<dbReference type="Proteomes" id="UP000290649">
    <property type="component" value="Unassembled WGS sequence"/>
</dbReference>
<accession>A0A4Q0VMZ3</accession>
<dbReference type="AlphaFoldDB" id="A0A4Q0VMZ3"/>